<evidence type="ECO:0000313" key="3">
    <source>
        <dbReference type="Proteomes" id="UP000620124"/>
    </source>
</evidence>
<comment type="caution">
    <text evidence="2">The sequence shown here is derived from an EMBL/GenBank/DDBJ whole genome shotgun (WGS) entry which is preliminary data.</text>
</comment>
<evidence type="ECO:0000313" key="2">
    <source>
        <dbReference type="EMBL" id="KAF7372494.1"/>
    </source>
</evidence>
<dbReference type="OrthoDB" id="2431447at2759"/>
<keyword evidence="3" id="KW-1185">Reference proteome</keyword>
<dbReference type="GO" id="GO:0003676">
    <property type="term" value="F:nucleic acid binding"/>
    <property type="evidence" value="ECO:0007669"/>
    <property type="project" value="InterPro"/>
</dbReference>
<proteinExistence type="predicted"/>
<organism evidence="2 3">
    <name type="scientific">Mycena venus</name>
    <dbReference type="NCBI Taxonomy" id="2733690"/>
    <lineage>
        <taxon>Eukaryota</taxon>
        <taxon>Fungi</taxon>
        <taxon>Dikarya</taxon>
        <taxon>Basidiomycota</taxon>
        <taxon>Agaricomycotina</taxon>
        <taxon>Agaricomycetes</taxon>
        <taxon>Agaricomycetidae</taxon>
        <taxon>Agaricales</taxon>
        <taxon>Marasmiineae</taxon>
        <taxon>Mycenaceae</taxon>
        <taxon>Mycena</taxon>
    </lineage>
</organism>
<dbReference type="Gene3D" id="3.30.420.10">
    <property type="entry name" value="Ribonuclease H-like superfamily/Ribonuclease H"/>
    <property type="match status" value="2"/>
</dbReference>
<dbReference type="InterPro" id="IPR036397">
    <property type="entry name" value="RNaseH_sf"/>
</dbReference>
<dbReference type="EMBL" id="JACAZI010000001">
    <property type="protein sequence ID" value="KAF7372494.1"/>
    <property type="molecule type" value="Genomic_DNA"/>
</dbReference>
<gene>
    <name evidence="2" type="ORF">MVEN_00111200</name>
</gene>
<feature type="domain" description="Tc1-like transposase DDE" evidence="1">
    <location>
        <begin position="247"/>
        <end position="287"/>
    </location>
</feature>
<dbReference type="InterPro" id="IPR038717">
    <property type="entry name" value="Tc1-like_DDE_dom"/>
</dbReference>
<dbReference type="Pfam" id="PF13358">
    <property type="entry name" value="DDE_3"/>
    <property type="match status" value="1"/>
</dbReference>
<reference evidence="2" key="1">
    <citation type="submission" date="2020-05" db="EMBL/GenBank/DDBJ databases">
        <title>Mycena genomes resolve the evolution of fungal bioluminescence.</title>
        <authorList>
            <person name="Tsai I.J."/>
        </authorList>
    </citation>
    <scope>NUCLEOTIDE SEQUENCE</scope>
    <source>
        <strain evidence="2">CCC161011</strain>
    </source>
</reference>
<name>A0A8H6Z7M3_9AGAR</name>
<dbReference type="AlphaFoldDB" id="A0A8H6Z7M3"/>
<sequence length="332" mass="39026">MPTGDNPGEPPRPSTPNTMRKYVLITPTKRAMAVILHEDCKMSFRRICERTPFKRAKIKPRVLSKAYLMFNDHDGDCYANNRKNCGRKKIIPDEEVNEAVRRIDERELIDGEDVRKAMWPDRPAHTVRHVLTNAGLPGHAQRQKLPLLARHIEGRETMFKKFEAWTNQRVFEDGVWLNSDETKIMLGSSDRRRWCRRRRGDNAVAPHRVQQEERHGRFNLKINVWGVIHPNGVGELIRVEGNLTAVDKQINVFPWPAKSPDLSPIENVWAELKRRIRSHPRFPTIRTTDELFEVTQEVWKSDSFGEYAKVVYRSFPRRLQLLKENKFMWIDY</sequence>
<evidence type="ECO:0000259" key="1">
    <source>
        <dbReference type="Pfam" id="PF13358"/>
    </source>
</evidence>
<dbReference type="Proteomes" id="UP000620124">
    <property type="component" value="Unassembled WGS sequence"/>
</dbReference>
<accession>A0A8H6Z7M3</accession>
<protein>
    <submittedName>
        <fullName evidence="2">DDE-3 domain-containing protein</fullName>
    </submittedName>
</protein>